<keyword evidence="1" id="KW-1133">Transmembrane helix</keyword>
<keyword evidence="1" id="KW-0812">Transmembrane</keyword>
<sequence>MYYNNCAYFQNNFGGVGGSKNIRDTTRTCHDRGGGVGVAGGFLQAIVTCSAIAAFWICLFLSFEHVPNTELRCRLVIVPTTYAVQSIYASCIWFTSLQDNYILYVNYNRHA</sequence>
<proteinExistence type="predicted"/>
<feature type="transmembrane region" description="Helical" evidence="1">
    <location>
        <begin position="75"/>
        <end position="95"/>
    </location>
</feature>
<organism evidence="2">
    <name type="scientific">Schizaphis graminum</name>
    <name type="common">Green bug aphid</name>
    <dbReference type="NCBI Taxonomy" id="13262"/>
    <lineage>
        <taxon>Eukaryota</taxon>
        <taxon>Metazoa</taxon>
        <taxon>Ecdysozoa</taxon>
        <taxon>Arthropoda</taxon>
        <taxon>Hexapoda</taxon>
        <taxon>Insecta</taxon>
        <taxon>Pterygota</taxon>
        <taxon>Neoptera</taxon>
        <taxon>Paraneoptera</taxon>
        <taxon>Hemiptera</taxon>
        <taxon>Sternorrhyncha</taxon>
        <taxon>Aphidomorpha</taxon>
        <taxon>Aphidoidea</taxon>
        <taxon>Aphididae</taxon>
        <taxon>Aphidini</taxon>
        <taxon>Schizaphis</taxon>
    </lineage>
</organism>
<evidence type="ECO:0000313" key="2">
    <source>
        <dbReference type="EMBL" id="MBY16999.1"/>
    </source>
</evidence>
<evidence type="ECO:0000256" key="1">
    <source>
        <dbReference type="SAM" id="Phobius"/>
    </source>
</evidence>
<keyword evidence="1" id="KW-0472">Membrane</keyword>
<reference evidence="2" key="1">
    <citation type="submission" date="2018-04" db="EMBL/GenBank/DDBJ databases">
        <title>Transcriptome of Schizaphis graminum biotype I.</title>
        <authorList>
            <person name="Scully E.D."/>
            <person name="Geib S.M."/>
            <person name="Palmer N.A."/>
            <person name="Koch K."/>
            <person name="Bradshaw J."/>
            <person name="Heng-Moss T."/>
            <person name="Sarath G."/>
        </authorList>
    </citation>
    <scope>NUCLEOTIDE SEQUENCE</scope>
</reference>
<feature type="transmembrane region" description="Helical" evidence="1">
    <location>
        <begin position="42"/>
        <end position="63"/>
    </location>
</feature>
<dbReference type="EMBL" id="GGMR01004380">
    <property type="protein sequence ID" value="MBY16999.1"/>
    <property type="molecule type" value="Transcribed_RNA"/>
</dbReference>
<dbReference type="AlphaFoldDB" id="A0A2S2NIL5"/>
<protein>
    <submittedName>
        <fullName evidence="2">Uncharacterized protein</fullName>
    </submittedName>
</protein>
<name>A0A2S2NIL5_SCHGA</name>
<accession>A0A2S2NIL5</accession>
<gene>
    <name evidence="2" type="ORF">g.150406</name>
</gene>